<evidence type="ECO:0000256" key="1">
    <source>
        <dbReference type="ARBA" id="ARBA00004049"/>
    </source>
</evidence>
<organism evidence="9 10">
    <name type="scientific">Crotalaria pallida</name>
    <name type="common">Smooth rattlebox</name>
    <name type="synonym">Crotalaria striata</name>
    <dbReference type="NCBI Taxonomy" id="3830"/>
    <lineage>
        <taxon>Eukaryota</taxon>
        <taxon>Viridiplantae</taxon>
        <taxon>Streptophyta</taxon>
        <taxon>Embryophyta</taxon>
        <taxon>Tracheophyta</taxon>
        <taxon>Spermatophyta</taxon>
        <taxon>Magnoliopsida</taxon>
        <taxon>eudicotyledons</taxon>
        <taxon>Gunneridae</taxon>
        <taxon>Pentapetalae</taxon>
        <taxon>rosids</taxon>
        <taxon>fabids</taxon>
        <taxon>Fabales</taxon>
        <taxon>Fabaceae</taxon>
        <taxon>Papilionoideae</taxon>
        <taxon>50 kb inversion clade</taxon>
        <taxon>genistoids sensu lato</taxon>
        <taxon>core genistoids</taxon>
        <taxon>Crotalarieae</taxon>
        <taxon>Crotalaria</taxon>
    </lineage>
</organism>
<keyword evidence="7" id="KW-1133">Transmembrane helix</keyword>
<dbReference type="EMBL" id="JAYWIO010000002">
    <property type="protein sequence ID" value="KAK7282553.1"/>
    <property type="molecule type" value="Genomic_DNA"/>
</dbReference>
<dbReference type="InterPro" id="IPR044607">
    <property type="entry name" value="RKD-like"/>
</dbReference>
<gene>
    <name evidence="9" type="ORF">RIF29_11439</name>
</gene>
<dbReference type="GO" id="GO:0003700">
    <property type="term" value="F:DNA-binding transcription factor activity"/>
    <property type="evidence" value="ECO:0007669"/>
    <property type="project" value="InterPro"/>
</dbReference>
<feature type="domain" description="RWP-RK" evidence="8">
    <location>
        <begin position="167"/>
        <end position="248"/>
    </location>
</feature>
<evidence type="ECO:0000256" key="6">
    <source>
        <dbReference type="ARBA" id="ARBA00023242"/>
    </source>
</evidence>
<evidence type="ECO:0000256" key="4">
    <source>
        <dbReference type="ARBA" id="ARBA00023125"/>
    </source>
</evidence>
<evidence type="ECO:0000256" key="3">
    <source>
        <dbReference type="ARBA" id="ARBA00023054"/>
    </source>
</evidence>
<dbReference type="Pfam" id="PF02042">
    <property type="entry name" value="RWP-RK"/>
    <property type="match status" value="1"/>
</dbReference>
<dbReference type="GO" id="GO:0003677">
    <property type="term" value="F:DNA binding"/>
    <property type="evidence" value="ECO:0007669"/>
    <property type="project" value="UniProtKB-KW"/>
</dbReference>
<evidence type="ECO:0000256" key="7">
    <source>
        <dbReference type="SAM" id="Phobius"/>
    </source>
</evidence>
<keyword evidence="6" id="KW-0539">Nucleus</keyword>
<evidence type="ECO:0000313" key="10">
    <source>
        <dbReference type="Proteomes" id="UP001372338"/>
    </source>
</evidence>
<protein>
    <recommendedName>
        <fullName evidence="8">RWP-RK domain-containing protein</fullName>
    </recommendedName>
</protein>
<keyword evidence="4" id="KW-0238">DNA-binding</keyword>
<comment type="function">
    <text evidence="1">Putative transcription factor.</text>
</comment>
<reference evidence="9 10" key="1">
    <citation type="submission" date="2024-01" db="EMBL/GenBank/DDBJ databases">
        <title>The genomes of 5 underutilized Papilionoideae crops provide insights into root nodulation and disease resistanc.</title>
        <authorList>
            <person name="Yuan L."/>
        </authorList>
    </citation>
    <scope>NUCLEOTIDE SEQUENCE [LARGE SCALE GENOMIC DNA]</scope>
    <source>
        <strain evidence="9">ZHUSHIDOU_FW_LH</strain>
        <tissue evidence="9">Leaf</tissue>
    </source>
</reference>
<dbReference type="PANTHER" id="PTHR46373:SF20">
    <property type="entry name" value="PROTEIN RKD1"/>
    <property type="match status" value="1"/>
</dbReference>
<dbReference type="AlphaFoldDB" id="A0AAN9IM48"/>
<proteinExistence type="predicted"/>
<feature type="transmembrane region" description="Helical" evidence="7">
    <location>
        <begin position="299"/>
        <end position="317"/>
    </location>
</feature>
<name>A0AAN9IM48_CROPI</name>
<dbReference type="PROSITE" id="PS51519">
    <property type="entry name" value="RWP_RK"/>
    <property type="match status" value="1"/>
</dbReference>
<evidence type="ECO:0000256" key="5">
    <source>
        <dbReference type="ARBA" id="ARBA00023163"/>
    </source>
</evidence>
<dbReference type="Proteomes" id="UP001372338">
    <property type="component" value="Unassembled WGS sequence"/>
</dbReference>
<keyword evidence="7" id="KW-0472">Membrane</keyword>
<dbReference type="PANTHER" id="PTHR46373">
    <property type="entry name" value="PROTEIN RKD4"/>
    <property type="match status" value="1"/>
</dbReference>
<comment type="caution">
    <text evidence="9">The sequence shown here is derived from an EMBL/GenBank/DDBJ whole genome shotgun (WGS) entry which is preliminary data.</text>
</comment>
<evidence type="ECO:0000259" key="8">
    <source>
        <dbReference type="PROSITE" id="PS51519"/>
    </source>
</evidence>
<keyword evidence="2" id="KW-0805">Transcription regulation</keyword>
<evidence type="ECO:0000256" key="2">
    <source>
        <dbReference type="ARBA" id="ARBA00023015"/>
    </source>
</evidence>
<sequence>MELGDSSSDCRNVLSPLCTYDRPSRLNWEFGITFNPILTDNELGFAGDGNMPTIMDFSPWDDDFFEFQCASSQPQFHYQSNQLCFNGYPELENLNFDDFDLLPLDENFLLEEKPLNMVIPQPQAPLPSLGFGEQAYVGASTEFGICVKEEVMEENNEEMLLLHNNNRSDSCSSKKRTCDLKFEEISKYFGVPEAKAAKEMNIGLTLLKKRCRQLKIKRWPHRKFKSLELLIDNVKEMGLSNEVAKLEQLRKMLKKLPGLELTEEIKKLRQACFKASYKKRRIGEVVNVRLNMINELCTLHGAIGIIGVFLVYIYFHVAGMSFFPGNIVTFCTMRGEWETHAAATTWSILVVLWVTMAGGDGGDGGVMARGITARAMVVGAGVINNEAVQGEPELVVNNEDAKIVDEGQVVINNDPAQTAKTDTEVRPPKLNIKRKRARRSALPTRQSQSSKILYVAKAQKKAEREQILHNQFEEKRKEQILKYKESNIYVKNINDNVNFKLKSDTNLFEIVKRKTSVSAIEMRKR</sequence>
<evidence type="ECO:0000313" key="9">
    <source>
        <dbReference type="EMBL" id="KAK7282553.1"/>
    </source>
</evidence>
<keyword evidence="7" id="KW-0812">Transmembrane</keyword>
<accession>A0AAN9IM48</accession>
<keyword evidence="5" id="KW-0804">Transcription</keyword>
<keyword evidence="10" id="KW-1185">Reference proteome</keyword>
<dbReference type="InterPro" id="IPR003035">
    <property type="entry name" value="RWP-RK_dom"/>
</dbReference>
<keyword evidence="3" id="KW-0175">Coiled coil</keyword>